<accession>A0A7S3BYC2</accession>
<evidence type="ECO:0000256" key="11">
    <source>
        <dbReference type="ARBA" id="ARBA00023212"/>
    </source>
</evidence>
<dbReference type="Pfam" id="PF03028">
    <property type="entry name" value="Dynein_heavy"/>
    <property type="match status" value="1"/>
</dbReference>
<dbReference type="PANTHER" id="PTHR22878">
    <property type="entry name" value="DYNEIN HEAVY CHAIN 6, AXONEMAL-LIKE-RELATED"/>
    <property type="match status" value="1"/>
</dbReference>
<dbReference type="Gene3D" id="3.10.490.20">
    <property type="match status" value="1"/>
</dbReference>
<evidence type="ECO:0000313" key="18">
    <source>
        <dbReference type="EMBL" id="CAE0148730.1"/>
    </source>
</evidence>
<keyword evidence="5" id="KW-0547">Nucleotide-binding</keyword>
<keyword evidence="2" id="KW-0963">Cytoplasm</keyword>
<dbReference type="GO" id="GO:0005874">
    <property type="term" value="C:microtubule"/>
    <property type="evidence" value="ECO:0007669"/>
    <property type="project" value="UniProtKB-KW"/>
</dbReference>
<dbReference type="AlphaFoldDB" id="A0A7S3BYC2"/>
<keyword evidence="12" id="KW-0966">Cell projection</keyword>
<dbReference type="GO" id="GO:0045505">
    <property type="term" value="F:dynein intermediate chain binding"/>
    <property type="evidence" value="ECO:0007669"/>
    <property type="project" value="InterPro"/>
</dbReference>
<keyword evidence="3" id="KW-0493">Microtubule</keyword>
<dbReference type="InterPro" id="IPR042219">
    <property type="entry name" value="AAA_lid_11_sf"/>
</dbReference>
<dbReference type="InterPro" id="IPR027417">
    <property type="entry name" value="P-loop_NTPase"/>
</dbReference>
<dbReference type="GO" id="GO:0005524">
    <property type="term" value="F:ATP binding"/>
    <property type="evidence" value="ECO:0007669"/>
    <property type="project" value="UniProtKB-KW"/>
</dbReference>
<evidence type="ECO:0000256" key="12">
    <source>
        <dbReference type="ARBA" id="ARBA00023273"/>
    </source>
</evidence>
<feature type="domain" description="Dynein heavy chain C-terminal" evidence="17">
    <location>
        <begin position="741"/>
        <end position="1038"/>
    </location>
</feature>
<dbReference type="FunFam" id="1.10.8.720:FF:000001">
    <property type="entry name" value="dynein heavy chain 7, axonemal"/>
    <property type="match status" value="1"/>
</dbReference>
<dbReference type="GO" id="GO:0005930">
    <property type="term" value="C:axoneme"/>
    <property type="evidence" value="ECO:0007669"/>
    <property type="project" value="UniProtKB-SubCell"/>
</dbReference>
<feature type="domain" description="Dynein heavy chain region D6 P-loop" evidence="14">
    <location>
        <begin position="441"/>
        <end position="554"/>
    </location>
</feature>
<name>A0A7S3BYC2_9EUKA</name>
<protein>
    <recommendedName>
        <fullName evidence="19">Dynein heavy chain</fullName>
    </recommendedName>
</protein>
<dbReference type="FunFam" id="3.40.50.300:FF:000362">
    <property type="entry name" value="Dynein, axonemal, heavy chain 6"/>
    <property type="match status" value="1"/>
</dbReference>
<evidence type="ECO:0000256" key="5">
    <source>
        <dbReference type="ARBA" id="ARBA00022741"/>
    </source>
</evidence>
<evidence type="ECO:0000259" key="17">
    <source>
        <dbReference type="Pfam" id="PF18199"/>
    </source>
</evidence>
<evidence type="ECO:0000256" key="2">
    <source>
        <dbReference type="ARBA" id="ARBA00022490"/>
    </source>
</evidence>
<dbReference type="Gene3D" id="6.10.140.1060">
    <property type="match status" value="1"/>
</dbReference>
<dbReference type="GO" id="GO:0008569">
    <property type="term" value="F:minus-end-directed microtubule motor activity"/>
    <property type="evidence" value="ECO:0007669"/>
    <property type="project" value="InterPro"/>
</dbReference>
<dbReference type="Pfam" id="PF12781">
    <property type="entry name" value="AAA_9"/>
    <property type="match status" value="1"/>
</dbReference>
<keyword evidence="9" id="KW-0969">Cilium</keyword>
<keyword evidence="11" id="KW-0206">Cytoskeleton</keyword>
<gene>
    <name evidence="18" type="ORF">HERI1096_LOCUS37526</name>
</gene>
<evidence type="ECO:0000256" key="3">
    <source>
        <dbReference type="ARBA" id="ARBA00022701"/>
    </source>
</evidence>
<dbReference type="PANTHER" id="PTHR22878:SF70">
    <property type="entry name" value="DYNEIN HEAVY CHAIN 2, AXONEMAL"/>
    <property type="match status" value="1"/>
</dbReference>
<dbReference type="FunFam" id="3.10.490.20:FF:000001">
    <property type="entry name" value="dynein heavy chain 7, axonemal"/>
    <property type="match status" value="1"/>
</dbReference>
<dbReference type="GO" id="GO:0007018">
    <property type="term" value="P:microtubule-based movement"/>
    <property type="evidence" value="ECO:0007669"/>
    <property type="project" value="InterPro"/>
</dbReference>
<evidence type="ECO:0000256" key="10">
    <source>
        <dbReference type="ARBA" id="ARBA00023175"/>
    </source>
</evidence>
<dbReference type="EMBL" id="HBHX01067964">
    <property type="protein sequence ID" value="CAE0148730.1"/>
    <property type="molecule type" value="Transcribed_RNA"/>
</dbReference>
<feature type="domain" description="Dynein heavy chain AAA lid" evidence="16">
    <location>
        <begin position="591"/>
        <end position="734"/>
    </location>
</feature>
<evidence type="ECO:0000256" key="6">
    <source>
        <dbReference type="ARBA" id="ARBA00022840"/>
    </source>
</evidence>
<feature type="domain" description="Dynein heavy chain ATP-binding dynein motor region" evidence="15">
    <location>
        <begin position="1"/>
        <end position="193"/>
    </location>
</feature>
<dbReference type="Gene3D" id="1.10.8.720">
    <property type="entry name" value="Region D6 of dynein motor"/>
    <property type="match status" value="1"/>
</dbReference>
<dbReference type="FunFam" id="3.40.50.300:FF:000049">
    <property type="entry name" value="Dynein, axonemal, heavy chain 5"/>
    <property type="match status" value="1"/>
</dbReference>
<evidence type="ECO:0000259" key="14">
    <source>
        <dbReference type="Pfam" id="PF03028"/>
    </source>
</evidence>
<dbReference type="FunFam" id="1.20.1270.280:FF:000001">
    <property type="entry name" value="dynein heavy chain 7, axonemal"/>
    <property type="match status" value="1"/>
</dbReference>
<evidence type="ECO:0000256" key="4">
    <source>
        <dbReference type="ARBA" id="ARBA00022737"/>
    </source>
</evidence>
<dbReference type="InterPro" id="IPR041228">
    <property type="entry name" value="Dynein_C"/>
</dbReference>
<keyword evidence="8 13" id="KW-0175">Coiled coil</keyword>
<dbReference type="GO" id="GO:0030286">
    <property type="term" value="C:dynein complex"/>
    <property type="evidence" value="ECO:0007669"/>
    <property type="project" value="UniProtKB-KW"/>
</dbReference>
<feature type="coiled-coil region" evidence="13">
    <location>
        <begin position="134"/>
        <end position="168"/>
    </location>
</feature>
<dbReference type="Pfam" id="PF18198">
    <property type="entry name" value="AAA_lid_11"/>
    <property type="match status" value="1"/>
</dbReference>
<dbReference type="Gene3D" id="1.20.1270.280">
    <property type="match status" value="1"/>
</dbReference>
<evidence type="ECO:0000256" key="1">
    <source>
        <dbReference type="ARBA" id="ARBA00004430"/>
    </source>
</evidence>
<sequence>MIDPQEQANKWVKNMEKANSMITFKLTDGDFVRSLETAVQFGRPALLENINEEMDPVLEPILLKQVFKSGGVMSIRLGDSTVEYNKDFKFYVTTKLRNPHYMPEVSVKVTLLNFMITPEGLEDQLLGIVVAKERPELEEEKSRLILEAAENKRQLKEIEDKILKVLSESEGNILDDQSAIDVLSSSKRISDDIAQKQKIAEATTQRLDKTREGYQPVAFRSSILFFCIAEMGNVDPMYQYSLAWYITLFMRAIDEAEPSKVIEERLEHLQAQNTIAAYRNVCRSLYETHKLLFSFVMCTNIMRGANELDGDLLTFFLTGGAGLVSDDAPKNPAKEWLTENSWAMMLRLSEFPGFGLLPGDFGKQANEWHAIFEAPEPHLMPLPGHWNDDLNDFQTMCVLRCLRPDKVIPMVTKFVGDHLGQSFIEPPPFSLEDCFADSSAFAPLIFILSPGQDPMTELLKFAETRGFGGKRTNAISLGQGQGPIAQKLITDALSNGSWVVLQNCHLSTSWMPTLEKICEEITPDRASPDFRLWLTSSPSKHFPVSILQNGVKMTNEPPKGLRANMLGSFITDPIKDPEFFDGVAGDNAWAWKPMLFGLVFFHAVMQERRTFGPIGWNIPYEFNNTDLRISVRQLRLFLESYAQVPFEALEYCTGEANYGGRVTDDKDRRCTMAILHRYFDPEALAPGHSFCAGESTDAKLYIQPVAETHEEYCAAVRQLPMLASPEVFGLHPNAAITKDLKETRELFEACLLTQSSVGGGGGSSGDAMLTRIAEDISSKLPEDYDLEAVQAIFPVDPMQSMNTVLEQELTRFNRLIVIVRASLNNLKKAIKGLVVMDAELEALATALLQGARPALWMKRSYPSLKPLGSYVADLLRRLEFLQNWIDHGMPDTYWLSGFFFTQAFLTGAKQNFARKHAVSIDQVDFSYNVLDETPAGTPEDGVYVYGIFLEGARFNKDTALLGESEPKILLTDLPMMWLRPQNVTDLPEVPHYSCPLYKTSDRRGTLSTTGHSTNFVMYLKLPSDQPQSHWVLRGVAGLTQGDD</sequence>
<keyword evidence="4" id="KW-0677">Repeat</keyword>
<dbReference type="InterPro" id="IPR041658">
    <property type="entry name" value="AAA_lid_11"/>
</dbReference>
<dbReference type="InterPro" id="IPR026983">
    <property type="entry name" value="DHC"/>
</dbReference>
<comment type="subcellular location">
    <subcellularLocation>
        <location evidence="1">Cytoplasm</location>
        <location evidence="1">Cytoskeleton</location>
        <location evidence="1">Cilium axoneme</location>
    </subcellularLocation>
</comment>
<keyword evidence="7" id="KW-0243">Dynein</keyword>
<dbReference type="InterPro" id="IPR043160">
    <property type="entry name" value="Dynein_C_barrel"/>
</dbReference>
<dbReference type="Gene3D" id="3.40.50.300">
    <property type="entry name" value="P-loop containing nucleotide triphosphate hydrolases"/>
    <property type="match status" value="2"/>
</dbReference>
<dbReference type="InterPro" id="IPR004273">
    <property type="entry name" value="Dynein_heavy_D6_P-loop"/>
</dbReference>
<keyword evidence="10" id="KW-0505">Motor protein</keyword>
<evidence type="ECO:0000259" key="16">
    <source>
        <dbReference type="Pfam" id="PF18198"/>
    </source>
</evidence>
<dbReference type="GO" id="GO:0051959">
    <property type="term" value="F:dynein light intermediate chain binding"/>
    <property type="evidence" value="ECO:0007669"/>
    <property type="project" value="InterPro"/>
</dbReference>
<evidence type="ECO:0000256" key="7">
    <source>
        <dbReference type="ARBA" id="ARBA00023017"/>
    </source>
</evidence>
<evidence type="ECO:0000256" key="8">
    <source>
        <dbReference type="ARBA" id="ARBA00023054"/>
    </source>
</evidence>
<reference evidence="18" key="1">
    <citation type="submission" date="2021-01" db="EMBL/GenBank/DDBJ databases">
        <authorList>
            <person name="Corre E."/>
            <person name="Pelletier E."/>
            <person name="Niang G."/>
            <person name="Scheremetjew M."/>
            <person name="Finn R."/>
            <person name="Kale V."/>
            <person name="Holt S."/>
            <person name="Cochrane G."/>
            <person name="Meng A."/>
            <person name="Brown T."/>
            <person name="Cohen L."/>
        </authorList>
    </citation>
    <scope>NUCLEOTIDE SEQUENCE</scope>
    <source>
        <strain evidence="18">CCMP281</strain>
    </source>
</reference>
<organism evidence="18">
    <name type="scientific">Haptolina ericina</name>
    <dbReference type="NCBI Taxonomy" id="156174"/>
    <lineage>
        <taxon>Eukaryota</taxon>
        <taxon>Haptista</taxon>
        <taxon>Haptophyta</taxon>
        <taxon>Prymnesiophyceae</taxon>
        <taxon>Prymnesiales</taxon>
        <taxon>Prymnesiaceae</taxon>
        <taxon>Haptolina</taxon>
    </lineage>
</organism>
<keyword evidence="6" id="KW-0067">ATP-binding</keyword>
<evidence type="ECO:0000256" key="13">
    <source>
        <dbReference type="SAM" id="Coils"/>
    </source>
</evidence>
<evidence type="ECO:0000256" key="9">
    <source>
        <dbReference type="ARBA" id="ARBA00023069"/>
    </source>
</evidence>
<proteinExistence type="predicted"/>
<evidence type="ECO:0000259" key="15">
    <source>
        <dbReference type="Pfam" id="PF12781"/>
    </source>
</evidence>
<dbReference type="Pfam" id="PF18199">
    <property type="entry name" value="Dynein_C"/>
    <property type="match status" value="1"/>
</dbReference>
<dbReference type="Gene3D" id="1.10.8.1220">
    <property type="match status" value="1"/>
</dbReference>
<dbReference type="InterPro" id="IPR035706">
    <property type="entry name" value="AAA_9"/>
</dbReference>
<dbReference type="FunFam" id="1.10.8.1220:FF:000001">
    <property type="entry name" value="Dynein axonemal heavy chain 5"/>
    <property type="match status" value="1"/>
</dbReference>
<evidence type="ECO:0008006" key="19">
    <source>
        <dbReference type="Google" id="ProtNLM"/>
    </source>
</evidence>